<sequence length="129" mass="13116">MSQIQKGILVVLAAGATLGAVQLASGHDLVGGRLTATAVAPESAVNRAAKADRAAVPAIALKSQTVTLKPGGLPDTSVLIRVPAKEEARNRPATPARAKPGDVRKVACEPVVSVLTDVAKLLQPGRCIT</sequence>
<evidence type="ECO:0000313" key="2">
    <source>
        <dbReference type="Proteomes" id="UP000328092"/>
    </source>
</evidence>
<gene>
    <name evidence="1" type="ORF">CI1B_14710</name>
</gene>
<dbReference type="RefSeq" id="WP_139480263.1">
    <property type="nucleotide sequence ID" value="NZ_CAADFB020000006.1"/>
</dbReference>
<accession>A0A508SWA5</accession>
<proteinExistence type="predicted"/>
<keyword evidence="2" id="KW-1185">Reference proteome</keyword>
<evidence type="ECO:0000313" key="1">
    <source>
        <dbReference type="EMBL" id="VIO66350.1"/>
    </source>
</evidence>
<dbReference type="OrthoDB" id="8234890at2"/>
<protein>
    <submittedName>
        <fullName evidence="1">Uncharacterized protein</fullName>
    </submittedName>
</protein>
<comment type="caution">
    <text evidence="1">The sequence shown here is derived from an EMBL/GenBank/DDBJ whole genome shotgun (WGS) entry which is preliminary data.</text>
</comment>
<dbReference type="Proteomes" id="UP000328092">
    <property type="component" value="Unassembled WGS sequence"/>
</dbReference>
<dbReference type="AlphaFoldDB" id="A0A508SWA5"/>
<reference evidence="1" key="1">
    <citation type="submission" date="2019-02" db="EMBL/GenBank/DDBJ databases">
        <authorList>
            <person name="Pothier F.J."/>
        </authorList>
    </citation>
    <scope>NUCLEOTIDE SEQUENCE</scope>
    <source>
        <strain evidence="1">CI-1B</strain>
    </source>
</reference>
<dbReference type="EMBL" id="CAADFC020000004">
    <property type="protein sequence ID" value="VIO66350.1"/>
    <property type="molecule type" value="Genomic_DNA"/>
</dbReference>
<organism evidence="1 2">
    <name type="scientific">Bradyrhizobium ivorense</name>
    <dbReference type="NCBI Taxonomy" id="2511166"/>
    <lineage>
        <taxon>Bacteria</taxon>
        <taxon>Pseudomonadati</taxon>
        <taxon>Pseudomonadota</taxon>
        <taxon>Alphaproteobacteria</taxon>
        <taxon>Hyphomicrobiales</taxon>
        <taxon>Nitrobacteraceae</taxon>
        <taxon>Bradyrhizobium</taxon>
    </lineage>
</organism>
<name>A0A508SWA5_9BRAD</name>